<dbReference type="OrthoDB" id="5244574at2"/>
<dbReference type="InterPro" id="IPR009409">
    <property type="entry name" value="DUF1059"/>
</dbReference>
<proteinExistence type="predicted"/>
<dbReference type="RefSeq" id="WP_006335186.1">
    <property type="nucleotide sequence ID" value="NZ_BAHC01000137.1"/>
</dbReference>
<gene>
    <name evidence="1" type="ORF">GORHZ_137_00220</name>
</gene>
<comment type="caution">
    <text evidence="1">The sequence shown here is derived from an EMBL/GenBank/DDBJ whole genome shotgun (WGS) entry which is preliminary data.</text>
</comment>
<sequence>MAKLLECPCGTVVESSTDDELVALAQTHARTVHRMEITREQVLEMAQPSHGDPLGDHRD</sequence>
<dbReference type="EMBL" id="BAHC01000137">
    <property type="protein sequence ID" value="GAB91582.1"/>
    <property type="molecule type" value="Genomic_DNA"/>
</dbReference>
<dbReference type="AlphaFoldDB" id="K6WHE9"/>
<evidence type="ECO:0008006" key="3">
    <source>
        <dbReference type="Google" id="ProtNLM"/>
    </source>
</evidence>
<dbReference type="STRING" id="1108045.GORHZ_137_00220"/>
<dbReference type="Proteomes" id="UP000008363">
    <property type="component" value="Unassembled WGS sequence"/>
</dbReference>
<name>K6WHE9_9ACTN</name>
<protein>
    <recommendedName>
        <fullName evidence="3">DUF1059 domain-containing protein</fullName>
    </recommendedName>
</protein>
<evidence type="ECO:0000313" key="1">
    <source>
        <dbReference type="EMBL" id="GAB91582.1"/>
    </source>
</evidence>
<evidence type="ECO:0000313" key="2">
    <source>
        <dbReference type="Proteomes" id="UP000008363"/>
    </source>
</evidence>
<accession>K6WHE9</accession>
<keyword evidence="2" id="KW-1185">Reference proteome</keyword>
<organism evidence="1 2">
    <name type="scientific">Gordonia rhizosphera NBRC 16068</name>
    <dbReference type="NCBI Taxonomy" id="1108045"/>
    <lineage>
        <taxon>Bacteria</taxon>
        <taxon>Bacillati</taxon>
        <taxon>Actinomycetota</taxon>
        <taxon>Actinomycetes</taxon>
        <taxon>Mycobacteriales</taxon>
        <taxon>Gordoniaceae</taxon>
        <taxon>Gordonia</taxon>
    </lineage>
</organism>
<reference evidence="1 2" key="1">
    <citation type="submission" date="2012-08" db="EMBL/GenBank/DDBJ databases">
        <title>Whole genome shotgun sequence of Gordonia rhizosphera NBRC 16068.</title>
        <authorList>
            <person name="Takarada H."/>
            <person name="Isaki S."/>
            <person name="Hosoyama A."/>
            <person name="Tsuchikane K."/>
            <person name="Katsumata H."/>
            <person name="Baba S."/>
            <person name="Ohji S."/>
            <person name="Yamazaki S."/>
            <person name="Fujita N."/>
        </authorList>
    </citation>
    <scope>NUCLEOTIDE SEQUENCE [LARGE SCALE GENOMIC DNA]</scope>
    <source>
        <strain evidence="1 2">NBRC 16068</strain>
    </source>
</reference>
<dbReference type="Pfam" id="PF06348">
    <property type="entry name" value="DUF1059"/>
    <property type="match status" value="1"/>
</dbReference>